<feature type="non-terminal residue" evidence="1">
    <location>
        <position position="1"/>
    </location>
</feature>
<gene>
    <name evidence="1" type="ORF">Tci_398386</name>
</gene>
<name>A0A699HQ82_TANCI</name>
<comment type="caution">
    <text evidence="1">The sequence shown here is derived from an EMBL/GenBank/DDBJ whole genome shotgun (WGS) entry which is preliminary data.</text>
</comment>
<reference evidence="1" key="1">
    <citation type="journal article" date="2019" name="Sci. Rep.">
        <title>Draft genome of Tanacetum cinerariifolium, the natural source of mosquito coil.</title>
        <authorList>
            <person name="Yamashiro T."/>
            <person name="Shiraishi A."/>
            <person name="Satake H."/>
            <person name="Nakayama K."/>
        </authorList>
    </citation>
    <scope>NUCLEOTIDE SEQUENCE</scope>
</reference>
<accession>A0A699HQ82</accession>
<evidence type="ECO:0000313" key="1">
    <source>
        <dbReference type="EMBL" id="GEY26412.1"/>
    </source>
</evidence>
<dbReference type="EMBL" id="BKCJ010164378">
    <property type="protein sequence ID" value="GEY26412.1"/>
    <property type="molecule type" value="Genomic_DNA"/>
</dbReference>
<sequence length="375" mass="41758">VERRRLGRNRGEGRVVRDSLNDADLNGQKFCHWDILHVSRTPNVADLNGQKFCHWDILHVSRTPNVADLNGQQLFHSDILPIPETTNVASFYGQQMQSGITSVSPITKFYDVPERSMQHDIVFEAILASVADADDQHMQDDIIHVSLVTNDVDQDIVHDTSHVVAKSNDSHIAVDHIRDTIPLVAEDNFDDVIGQHKIQHGEEAPCHKDKSDCIPIKDSVNNSAGSLTNLSEVTDDQGGPVVDKSDLNENIYVVASKDEVGSNDILNEVAYEVVSDDKVSEAATNDEDMDVDKVVSNDKVSNAAANDEVMDVDDVDMFISNENQKLMDLKLKDNVSLFASETKPECLKVDIVTDHGRMELKTRANMKWQTASRFM</sequence>
<dbReference type="AlphaFoldDB" id="A0A699HQ82"/>
<protein>
    <submittedName>
        <fullName evidence="1">Uncharacterized protein</fullName>
    </submittedName>
</protein>
<organism evidence="1">
    <name type="scientific">Tanacetum cinerariifolium</name>
    <name type="common">Dalmatian daisy</name>
    <name type="synonym">Chrysanthemum cinerariifolium</name>
    <dbReference type="NCBI Taxonomy" id="118510"/>
    <lineage>
        <taxon>Eukaryota</taxon>
        <taxon>Viridiplantae</taxon>
        <taxon>Streptophyta</taxon>
        <taxon>Embryophyta</taxon>
        <taxon>Tracheophyta</taxon>
        <taxon>Spermatophyta</taxon>
        <taxon>Magnoliopsida</taxon>
        <taxon>eudicotyledons</taxon>
        <taxon>Gunneridae</taxon>
        <taxon>Pentapetalae</taxon>
        <taxon>asterids</taxon>
        <taxon>campanulids</taxon>
        <taxon>Asterales</taxon>
        <taxon>Asteraceae</taxon>
        <taxon>Asteroideae</taxon>
        <taxon>Anthemideae</taxon>
        <taxon>Anthemidinae</taxon>
        <taxon>Tanacetum</taxon>
    </lineage>
</organism>
<proteinExistence type="predicted"/>